<feature type="transmembrane region" description="Helical" evidence="1">
    <location>
        <begin position="198"/>
        <end position="221"/>
    </location>
</feature>
<evidence type="ECO:0000256" key="1">
    <source>
        <dbReference type="SAM" id="Phobius"/>
    </source>
</evidence>
<keyword evidence="1" id="KW-0472">Membrane</keyword>
<feature type="transmembrane region" description="Helical" evidence="1">
    <location>
        <begin position="258"/>
        <end position="276"/>
    </location>
</feature>
<feature type="transmembrane region" description="Helical" evidence="1">
    <location>
        <begin position="81"/>
        <end position="100"/>
    </location>
</feature>
<keyword evidence="1" id="KW-0812">Transmembrane</keyword>
<protein>
    <recommendedName>
        <fullName evidence="4">Transporter</fullName>
    </recommendedName>
</protein>
<feature type="transmembrane region" description="Helical" evidence="1">
    <location>
        <begin position="507"/>
        <end position="530"/>
    </location>
</feature>
<evidence type="ECO:0000313" key="2">
    <source>
        <dbReference type="EMBL" id="GEO94085.1"/>
    </source>
</evidence>
<evidence type="ECO:0000313" key="3">
    <source>
        <dbReference type="Proteomes" id="UP000321103"/>
    </source>
</evidence>
<feature type="transmembrane region" description="Helical" evidence="1">
    <location>
        <begin position="159"/>
        <end position="178"/>
    </location>
</feature>
<dbReference type="EMBL" id="BJZS01000006">
    <property type="protein sequence ID" value="GEO94085.1"/>
    <property type="molecule type" value="Genomic_DNA"/>
</dbReference>
<feature type="transmembrane region" description="Helical" evidence="1">
    <location>
        <begin position="48"/>
        <end position="74"/>
    </location>
</feature>
<gene>
    <name evidence="2" type="ORF">KTU01_02080</name>
</gene>
<feature type="transmembrane region" description="Helical" evidence="1">
    <location>
        <begin position="128"/>
        <end position="152"/>
    </location>
</feature>
<feature type="transmembrane region" description="Helical" evidence="1">
    <location>
        <begin position="427"/>
        <end position="451"/>
    </location>
</feature>
<keyword evidence="1" id="KW-1133">Transmembrane helix</keyword>
<feature type="transmembrane region" description="Helical" evidence="1">
    <location>
        <begin position="329"/>
        <end position="347"/>
    </location>
</feature>
<sequence length="550" mass="56637">MAAPGVSPGLAPAPHGPVPGRAGAALPVRHLVGLKARILLNTLTRSTWVLVGTVVGAAYFLFLLVTSLVGLFLLGREELSLVRTVLVLAGSAATLAWWLVPVLASRADATLDPARLALFPLTVGQVQWGQALGALVGVPGALTALALAGSVLAWRSSAAAVLTALVCLPLALALLFTGSRCVTALAIGLSRRRRLTELLSVVALMGLVFLGPLFAGAVSGLELVWERLPEYAATLAWTPLGAVWALPADAAAGRWAAAAARLGVAALTVLALVLLWRVAQQRALTSTAGERAAAAGGSDGAGLLDRLPSRPWAAVAARCLIYWVRDPRYSAGLLVIPAIAVLLWLTRDPGGPNVLFHALGPMVAALMAYTISADVSSDNTAVHLHLLTGLRGVHDRAGRVLALLVVAAPLAALGLLLPLAVEGRWHLLPGLLGTTVLALLGGCGLASVMSARYTYPVAPPGSSPLKTPEGFTVLNVLVQFVALALMLVLTLPAAVPLLVHAAGGSAGWGWAALAAGLVLGPLLCALGVVVGGRWYDRRAPELLQEVARFR</sequence>
<feature type="transmembrane region" description="Helical" evidence="1">
    <location>
        <begin position="353"/>
        <end position="371"/>
    </location>
</feature>
<evidence type="ECO:0008006" key="4">
    <source>
        <dbReference type="Google" id="ProtNLM"/>
    </source>
</evidence>
<name>A0A512I8Q7_9MICC</name>
<dbReference type="STRING" id="388357.GCA_001580365_00879"/>
<feature type="transmembrane region" description="Helical" evidence="1">
    <location>
        <begin position="472"/>
        <end position="495"/>
    </location>
</feature>
<accession>A0A512I8Q7</accession>
<organism evidence="2 3">
    <name type="scientific">Kocuria turfanensis</name>
    <dbReference type="NCBI Taxonomy" id="388357"/>
    <lineage>
        <taxon>Bacteria</taxon>
        <taxon>Bacillati</taxon>
        <taxon>Actinomycetota</taxon>
        <taxon>Actinomycetes</taxon>
        <taxon>Micrococcales</taxon>
        <taxon>Micrococcaceae</taxon>
        <taxon>Kocuria</taxon>
    </lineage>
</organism>
<dbReference type="AlphaFoldDB" id="A0A512I8Q7"/>
<proteinExistence type="predicted"/>
<comment type="caution">
    <text evidence="2">The sequence shown here is derived from an EMBL/GenBank/DDBJ whole genome shotgun (WGS) entry which is preliminary data.</text>
</comment>
<dbReference type="RefSeq" id="WP_198161415.1">
    <property type="nucleotide sequence ID" value="NZ_BJZS01000006.1"/>
</dbReference>
<dbReference type="Proteomes" id="UP000321103">
    <property type="component" value="Unassembled WGS sequence"/>
</dbReference>
<keyword evidence="3" id="KW-1185">Reference proteome</keyword>
<feature type="transmembrane region" description="Helical" evidence="1">
    <location>
        <begin position="400"/>
        <end position="421"/>
    </location>
</feature>
<reference evidence="2 3" key="1">
    <citation type="submission" date="2019-07" db="EMBL/GenBank/DDBJ databases">
        <title>Whole genome shotgun sequence of Kocuria turfanensis NBRC 107627.</title>
        <authorList>
            <person name="Hosoyama A."/>
            <person name="Uohara A."/>
            <person name="Ohji S."/>
            <person name="Ichikawa N."/>
        </authorList>
    </citation>
    <scope>NUCLEOTIDE SEQUENCE [LARGE SCALE GENOMIC DNA]</scope>
    <source>
        <strain evidence="2 3">NBRC 107627</strain>
    </source>
</reference>